<dbReference type="VEuPathDB" id="FungiDB:TRIVIDRAFT_69162"/>
<dbReference type="EMBL" id="ABDF02000084">
    <property type="protein sequence ID" value="EHK19160.1"/>
    <property type="molecule type" value="Genomic_DNA"/>
</dbReference>
<evidence type="ECO:0000256" key="1">
    <source>
        <dbReference type="SAM" id="Coils"/>
    </source>
</evidence>
<dbReference type="eggNOG" id="ENOG502RPIZ">
    <property type="taxonomic scope" value="Eukaryota"/>
</dbReference>
<dbReference type="OrthoDB" id="5422628at2759"/>
<name>G9N244_HYPVG</name>
<keyword evidence="1" id="KW-0175">Coiled coil</keyword>
<dbReference type="Proteomes" id="UP000007115">
    <property type="component" value="Unassembled WGS sequence"/>
</dbReference>
<evidence type="ECO:0000313" key="2">
    <source>
        <dbReference type="EMBL" id="EHK19160.1"/>
    </source>
</evidence>
<dbReference type="OMA" id="VCNIFRT"/>
<organism evidence="2 3">
    <name type="scientific">Hypocrea virens (strain Gv29-8 / FGSC 10586)</name>
    <name type="common">Gliocladium virens</name>
    <name type="synonym">Trichoderma virens</name>
    <dbReference type="NCBI Taxonomy" id="413071"/>
    <lineage>
        <taxon>Eukaryota</taxon>
        <taxon>Fungi</taxon>
        <taxon>Dikarya</taxon>
        <taxon>Ascomycota</taxon>
        <taxon>Pezizomycotina</taxon>
        <taxon>Sordariomycetes</taxon>
        <taxon>Hypocreomycetidae</taxon>
        <taxon>Hypocreales</taxon>
        <taxon>Hypocreaceae</taxon>
        <taxon>Trichoderma</taxon>
    </lineage>
</organism>
<reference evidence="2 3" key="1">
    <citation type="journal article" date="2011" name="Genome Biol.">
        <title>Comparative genome sequence analysis underscores mycoparasitism as the ancestral life style of Trichoderma.</title>
        <authorList>
            <person name="Kubicek C.P."/>
            <person name="Herrera-Estrella A."/>
            <person name="Seidl-Seiboth V."/>
            <person name="Martinez D.A."/>
            <person name="Druzhinina I.S."/>
            <person name="Thon M."/>
            <person name="Zeilinger S."/>
            <person name="Casas-Flores S."/>
            <person name="Horwitz B.A."/>
            <person name="Mukherjee P.K."/>
            <person name="Mukherjee M."/>
            <person name="Kredics L."/>
            <person name="Alcaraz L.D."/>
            <person name="Aerts A."/>
            <person name="Antal Z."/>
            <person name="Atanasova L."/>
            <person name="Cervantes-Badillo M.G."/>
            <person name="Challacombe J."/>
            <person name="Chertkov O."/>
            <person name="McCluskey K."/>
            <person name="Coulpier F."/>
            <person name="Deshpande N."/>
            <person name="von Doehren H."/>
            <person name="Ebbole D.J."/>
            <person name="Esquivel-Naranjo E.U."/>
            <person name="Fekete E."/>
            <person name="Flipphi M."/>
            <person name="Glaser F."/>
            <person name="Gomez-Rodriguez E.Y."/>
            <person name="Gruber S."/>
            <person name="Han C."/>
            <person name="Henrissat B."/>
            <person name="Hermosa R."/>
            <person name="Hernandez-Onate M."/>
            <person name="Karaffa L."/>
            <person name="Kosti I."/>
            <person name="Le Crom S."/>
            <person name="Lindquist E."/>
            <person name="Lucas S."/>
            <person name="Luebeck M."/>
            <person name="Luebeck P.S."/>
            <person name="Margeot A."/>
            <person name="Metz B."/>
            <person name="Misra M."/>
            <person name="Nevalainen H."/>
            <person name="Omann M."/>
            <person name="Packer N."/>
            <person name="Perrone G."/>
            <person name="Uresti-Rivera E.E."/>
            <person name="Salamov A."/>
            <person name="Schmoll M."/>
            <person name="Seiboth B."/>
            <person name="Shapiro H."/>
            <person name="Sukno S."/>
            <person name="Tamayo-Ramos J.A."/>
            <person name="Tisch D."/>
            <person name="Wiest A."/>
            <person name="Wilkinson H.H."/>
            <person name="Zhang M."/>
            <person name="Coutinho P.M."/>
            <person name="Kenerley C.M."/>
            <person name="Monte E."/>
            <person name="Baker S.E."/>
            <person name="Grigoriev I.V."/>
        </authorList>
    </citation>
    <scope>NUCLEOTIDE SEQUENCE [LARGE SCALE GENOMIC DNA]</scope>
    <source>
        <strain evidence="3">Gv29-8 / FGSC 10586</strain>
    </source>
</reference>
<protein>
    <submittedName>
        <fullName evidence="2">Uncharacterized protein</fullName>
    </submittedName>
</protein>
<dbReference type="InParanoid" id="G9N244"/>
<dbReference type="GeneID" id="25797205"/>
<dbReference type="RefSeq" id="XP_013953363.1">
    <property type="nucleotide sequence ID" value="XM_014097888.1"/>
</dbReference>
<comment type="caution">
    <text evidence="2">The sequence shown here is derived from an EMBL/GenBank/DDBJ whole genome shotgun (WGS) entry which is preliminary data.</text>
</comment>
<proteinExistence type="predicted"/>
<dbReference type="HOGENOM" id="CLU_004198_1_0_1"/>
<evidence type="ECO:0000313" key="3">
    <source>
        <dbReference type="Proteomes" id="UP000007115"/>
    </source>
</evidence>
<keyword evidence="3" id="KW-1185">Reference proteome</keyword>
<sequence length="1387" mass="160799">MSTFTPGTEVQEMELDPSNLTIRLQGSVNTENELVGILQLELLDRVEDILEKIRDVLSRNFNELPSEVQQLDASKRPGDLLQRLNLIVKDHVLDDFLQQHPSSRQLFSQLFGCRYPYLEEHNLGGSGSSNLTSKDALSERVDAYNVSDSLHDESVGNLATTRPLSLQELEIVERMYQHINTLLSKESVSKAIQGVQNMKPTLEAATAECFANLSDISQRFQKEFQKKILGQTPAKSGIELEKNIGLSSSREDTDKDGGLRESINVEDELVGNTSQGPGIPITPRDLELQTYKGWYIEGPRIQLARAKNFLADGDINRTADWKRKCAELMDYCGHLQSKFQGEDWIHDVNEVLYMLVAHRIFEDYYYGKPQLIVDFPTDFWPKRSMRLPQLDGPNIEFRAESSRKHDSTGPRRLLHVDVASAHDRQYEMPTDVLRRDYLEPYWNDSEKYWARGPFADATEPTNLAASENETYEDCMKGGMAKTARFLASKDSYLPPHQSHDSALRVKRETLEGFARFRGGKRAALQQCLNIFNHDENRKMCTPLRVLTLPELPVEKKPDAGIIYTNKMLANPPEKESRDPWAYTRAYQWFKKEELRWAQWTREHVTKESFCHKQRLQSDKPVMELPQNWKGPVLPDLMDRDMKKTYELLRRCQKILQGLKRAEKRAPRHFITRLLEAVDIGTAMKPVTKEMKLRFGEHEYESTDGTTFTLANLRPTEAAWLEYICQPSRNRPQEPEESLGKRGEIMVSRVTQMMQDIDPFSLFWDTEPKTLDKFLRELNSTCGGEVKRYEFTEKDVKQLAPKLRDLQILKLYKNEVTGEWMFGRPETEFHPEDLVKWTDHEPQMQLFPEEYPPACYTSQIELQSNNKGQIQDSACEVPDNIASTLLTAFASAEDFHTHPEDMPRREDVPSLQEYIKNPVRYPEWRKKTANFFFCLGYRLGKTLRELESQHEENEKKLGDPKTQEYNRNFLDTIISGWEDDTKKRPNDPAKNPANKSSWRITMTYPDVVKIADPDAYKEHKDAWTRDEWPTSKEAYELVRKNLLREAHENKTMLWPLHLPYNSYATRYKVVDPTIWQKRLLEKTAEIWDNNDLDAETKRSRVKALKAQLRKEEEEEEKKQDALAAQKQNLTTMRREPVWTFGHPSRKKPVHLFWDINNWPVHLQSESRQRVIKSRGPARKIPDDEAATDIGDVAAFAEELEDLEEAAEVPFWKRAERRHKFVPMREEFWMGDTPLQRKEFEARMKRRLAPAPQSRKRTWGGALKEALFGSLANANDPVAASDEDLRLSSVPRHLIPQSRPAKRRRITEPLRSAGEEQERDLFAIARGEKKHRTKSNVLTIYSRSMSLEAGQVTFYFPEARIQGEGGVGDGMEVDEPMIEFRNRMENLAG</sequence>
<dbReference type="STRING" id="413071.G9N244"/>
<accession>G9N244</accession>
<feature type="coiled-coil region" evidence="1">
    <location>
        <begin position="1093"/>
        <end position="1127"/>
    </location>
</feature>
<gene>
    <name evidence="2" type="ORF">TRIVIDRAFT_69162</name>
</gene>